<dbReference type="CDD" id="cd06171">
    <property type="entry name" value="Sigma70_r4"/>
    <property type="match status" value="1"/>
</dbReference>
<evidence type="ECO:0000259" key="1">
    <source>
        <dbReference type="Pfam" id="PF08281"/>
    </source>
</evidence>
<dbReference type="GO" id="GO:0000428">
    <property type="term" value="C:DNA-directed RNA polymerase complex"/>
    <property type="evidence" value="ECO:0007669"/>
    <property type="project" value="UniProtKB-KW"/>
</dbReference>
<keyword evidence="2" id="KW-0240">DNA-directed RNA polymerase</keyword>
<dbReference type="AlphaFoldDB" id="K4LD39"/>
<evidence type="ECO:0000313" key="2">
    <source>
        <dbReference type="EMBL" id="AFV10861.1"/>
    </source>
</evidence>
<dbReference type="KEGG" id="tpz:Tph_c06240"/>
<dbReference type="HOGENOM" id="CLU_2468010_0_0_9"/>
<evidence type="ECO:0000313" key="3">
    <source>
        <dbReference type="Proteomes" id="UP000000467"/>
    </source>
</evidence>
<dbReference type="InterPro" id="IPR013249">
    <property type="entry name" value="RNA_pol_sigma70_r4_t2"/>
</dbReference>
<dbReference type="Proteomes" id="UP000000467">
    <property type="component" value="Chromosome"/>
</dbReference>
<dbReference type="GO" id="GO:0006352">
    <property type="term" value="P:DNA-templated transcription initiation"/>
    <property type="evidence" value="ECO:0007669"/>
    <property type="project" value="InterPro"/>
</dbReference>
<name>K4LD39_THEPS</name>
<dbReference type="GO" id="GO:0003677">
    <property type="term" value="F:DNA binding"/>
    <property type="evidence" value="ECO:0007669"/>
    <property type="project" value="InterPro"/>
</dbReference>
<dbReference type="GO" id="GO:0016987">
    <property type="term" value="F:sigma factor activity"/>
    <property type="evidence" value="ECO:0007669"/>
    <property type="project" value="InterPro"/>
</dbReference>
<dbReference type="EMBL" id="CP003732">
    <property type="protein sequence ID" value="AFV10861.1"/>
    <property type="molecule type" value="Genomic_DNA"/>
</dbReference>
<accession>K4LD39</accession>
<gene>
    <name evidence="2" type="ordered locus">Tph_c06240</name>
</gene>
<dbReference type="InterPro" id="IPR013324">
    <property type="entry name" value="RNA_pol_sigma_r3/r4-like"/>
</dbReference>
<dbReference type="SUPFAM" id="SSF88659">
    <property type="entry name" value="Sigma3 and sigma4 domains of RNA polymerase sigma factors"/>
    <property type="match status" value="1"/>
</dbReference>
<sequence length="88" mass="10241">MVLDRILERENKKEILEALSLLPTLNQEVAYYRFYRGMNCREISEVLEIPEGTVKSRLKRALELVADYLKKEASKENVPGKETGKNDR</sequence>
<organism evidence="2 3">
    <name type="scientific">Thermacetogenium phaeum (strain ATCC BAA-254 / DSM 26808 / PB)</name>
    <dbReference type="NCBI Taxonomy" id="1089553"/>
    <lineage>
        <taxon>Bacteria</taxon>
        <taxon>Bacillati</taxon>
        <taxon>Bacillota</taxon>
        <taxon>Clostridia</taxon>
        <taxon>Thermoanaerobacterales</taxon>
        <taxon>Thermoanaerobacteraceae</taxon>
        <taxon>Thermacetogenium</taxon>
    </lineage>
</organism>
<keyword evidence="3" id="KW-1185">Reference proteome</keyword>
<keyword evidence="2" id="KW-0804">Transcription</keyword>
<dbReference type="Pfam" id="PF08281">
    <property type="entry name" value="Sigma70_r4_2"/>
    <property type="match status" value="1"/>
</dbReference>
<dbReference type="eggNOG" id="COG1595">
    <property type="taxonomic scope" value="Bacteria"/>
</dbReference>
<dbReference type="InterPro" id="IPR036388">
    <property type="entry name" value="WH-like_DNA-bd_sf"/>
</dbReference>
<dbReference type="Gene3D" id="1.10.10.10">
    <property type="entry name" value="Winged helix-like DNA-binding domain superfamily/Winged helix DNA-binding domain"/>
    <property type="match status" value="1"/>
</dbReference>
<protein>
    <submittedName>
        <fullName evidence="2">DNA-directed RNA polymerase specialized sigma subunit, sigma24-like protein</fullName>
    </submittedName>
</protein>
<proteinExistence type="predicted"/>
<reference evidence="2 3" key="1">
    <citation type="journal article" date="2012" name="BMC Genomics">
        <title>Genome-guided analysis of physiological and morphological traits of the fermentative acetate oxidizer Thermacetogenium phaeum.</title>
        <authorList>
            <person name="Oehler D."/>
            <person name="Poehlein A."/>
            <person name="Leimbach A."/>
            <person name="Muller N."/>
            <person name="Daniel R."/>
            <person name="Gottschalk G."/>
            <person name="Schink B."/>
        </authorList>
    </citation>
    <scope>NUCLEOTIDE SEQUENCE [LARGE SCALE GENOMIC DNA]</scope>
    <source>
        <strain evidence="3">ATCC BAA-254 / DSM 26808 / PB</strain>
    </source>
</reference>
<feature type="domain" description="RNA polymerase sigma factor 70 region 4 type 2" evidence="1">
    <location>
        <begin position="13"/>
        <end position="63"/>
    </location>
</feature>